<evidence type="ECO:0000313" key="3">
    <source>
        <dbReference type="EMBL" id="CAG2199897.1"/>
    </source>
</evidence>
<dbReference type="Gene3D" id="3.30.70.1390">
    <property type="entry name" value="ROC domain from the Parkinson's disease-associated leucine-rich repeat kinase 2"/>
    <property type="match status" value="1"/>
</dbReference>
<comment type="caution">
    <text evidence="3">The sequence shown here is derived from an EMBL/GenBank/DDBJ whole genome shotgun (WGS) entry which is preliminary data.</text>
</comment>
<dbReference type="InterPro" id="IPR032171">
    <property type="entry name" value="COR-A"/>
</dbReference>
<name>A0A8S3QYW7_MYTED</name>
<proteinExistence type="predicted"/>
<reference evidence="3" key="1">
    <citation type="submission" date="2021-03" db="EMBL/GenBank/DDBJ databases">
        <authorList>
            <person name="Bekaert M."/>
        </authorList>
    </citation>
    <scope>NUCLEOTIDE SEQUENCE</scope>
</reference>
<evidence type="ECO:0000259" key="2">
    <source>
        <dbReference type="Pfam" id="PF16095"/>
    </source>
</evidence>
<organism evidence="3 4">
    <name type="scientific">Mytilus edulis</name>
    <name type="common">Blue mussel</name>
    <dbReference type="NCBI Taxonomy" id="6550"/>
    <lineage>
        <taxon>Eukaryota</taxon>
        <taxon>Metazoa</taxon>
        <taxon>Spiralia</taxon>
        <taxon>Lophotrochozoa</taxon>
        <taxon>Mollusca</taxon>
        <taxon>Bivalvia</taxon>
        <taxon>Autobranchia</taxon>
        <taxon>Pteriomorphia</taxon>
        <taxon>Mytilida</taxon>
        <taxon>Mytiloidea</taxon>
        <taxon>Mytilidae</taxon>
        <taxon>Mytilinae</taxon>
        <taxon>Mytilus</taxon>
    </lineage>
</organism>
<keyword evidence="1" id="KW-0677">Repeat</keyword>
<dbReference type="Pfam" id="PF16095">
    <property type="entry name" value="COR-A"/>
    <property type="match status" value="1"/>
</dbReference>
<dbReference type="InterPro" id="IPR036388">
    <property type="entry name" value="WH-like_DNA-bd_sf"/>
</dbReference>
<dbReference type="Proteomes" id="UP000683360">
    <property type="component" value="Unassembled WGS sequence"/>
</dbReference>
<dbReference type="Gene3D" id="1.10.10.10">
    <property type="entry name" value="Winged helix-like DNA-binding domain superfamily/Winged helix DNA-binding domain"/>
    <property type="match status" value="1"/>
</dbReference>
<evidence type="ECO:0000256" key="1">
    <source>
        <dbReference type="ARBA" id="ARBA00022737"/>
    </source>
</evidence>
<keyword evidence="4" id="KW-1185">Reference proteome</keyword>
<gene>
    <name evidence="3" type="ORF">MEDL_14576</name>
</gene>
<protein>
    <recommendedName>
        <fullName evidence="2">COR domain-containing protein</fullName>
    </recommendedName>
</protein>
<feature type="domain" description="COR" evidence="2">
    <location>
        <begin position="117"/>
        <end position="256"/>
    </location>
</feature>
<accession>A0A8S3QYW7</accession>
<dbReference type="PANTHER" id="PTHR47679:SF2">
    <property type="entry name" value="C-TERMINAL OF ROC (COR) DOMAIN-CONTAINING PROTEIN"/>
    <property type="match status" value="1"/>
</dbReference>
<sequence>MDDEEYASLSIWDFAGDKEFYNTHQTFLSEEAIYLVVTKLNETDDETNGFNEIEQGNVKNQLRDQIIYNLGDSAARQHLRNCHYVSNISDGEDIFEVLRRDIFEIGKKMQDFGKRLPTRFIQLEKSLNGKLQAGTQFSSFGDVKALAEKIGAITDIAELDVFLRYHHDFGNLIYFKDIPEYIILNPQWLVNVFRLLVTADQFRDKLIGHKEWDEYETTGKLTGSLLTCIFANQTDDITTCKEHILKIMEKFDIIIRPRMLLEDREQVDPHYYVPCMIKTIASKQIQEQLKTPQEKSYCLCLEFNFLPPVFINHFIIACIRKFTTSKFRDHNRSPRLALFRHAGLFNINANGCEKLLVASFKNFIQFQIWKFDLGCRTSYKHIGKFILEEVDKIIHKNYQLRCINYEVKMKCESTSYDCFDGIKSPDDNGHDYFCEEHDEMHVYRDDWFSEHKVMQKTAECQTEQDNTIDQKKDGHIFCMDFKFPQNMNKGSLSTEEMNMTKLGKVALDILADVLYDLLRLDTHCDPKHQINPRSHWDISKLYDKHRKLNYHTPTQSNNRRDDWGGNWNAITVSDIGIGDDIERIRLIRNELQHSKSFAVDDSRYNELCTILQDVLHRFDLHNKPSHLYEDRFHEILQKTFEIEDVQCIQVEVKSKL</sequence>
<evidence type="ECO:0000313" key="4">
    <source>
        <dbReference type="Proteomes" id="UP000683360"/>
    </source>
</evidence>
<dbReference type="PANTHER" id="PTHR47679">
    <property type="entry name" value="PROTEIN TORNADO 1"/>
    <property type="match status" value="1"/>
</dbReference>
<dbReference type="AlphaFoldDB" id="A0A8S3QYW7"/>
<dbReference type="Pfam" id="PF08477">
    <property type="entry name" value="Roc"/>
    <property type="match status" value="1"/>
</dbReference>
<dbReference type="EMBL" id="CAJPWZ010000726">
    <property type="protein sequence ID" value="CAG2199897.1"/>
    <property type="molecule type" value="Genomic_DNA"/>
</dbReference>
<dbReference type="OrthoDB" id="5962960at2759"/>